<evidence type="ECO:0008006" key="16">
    <source>
        <dbReference type="Google" id="ProtNLM"/>
    </source>
</evidence>
<dbReference type="Pfam" id="PF00122">
    <property type="entry name" value="E1-E2_ATPase"/>
    <property type="match status" value="1"/>
</dbReference>
<evidence type="ECO:0000256" key="3">
    <source>
        <dbReference type="ARBA" id="ARBA00022692"/>
    </source>
</evidence>
<comment type="similarity">
    <text evidence="2">Belongs to the cation transport ATPase (P-type) (TC 3.A.3) family. Type V subfamily.</text>
</comment>
<dbReference type="NCBIfam" id="TIGR01657">
    <property type="entry name" value="P-ATPase-V"/>
    <property type="match status" value="1"/>
</dbReference>
<feature type="domain" description="P-type ATPase A" evidence="12">
    <location>
        <begin position="505"/>
        <end position="620"/>
    </location>
</feature>
<keyword evidence="9 11" id="KW-1133">Transmembrane helix</keyword>
<dbReference type="InterPro" id="IPR001757">
    <property type="entry name" value="P_typ_ATPase"/>
</dbReference>
<feature type="transmembrane region" description="Helical" evidence="11">
    <location>
        <begin position="1136"/>
        <end position="1155"/>
    </location>
</feature>
<evidence type="ECO:0000256" key="5">
    <source>
        <dbReference type="ARBA" id="ARBA00022741"/>
    </source>
</evidence>
<dbReference type="OMA" id="DWFRCHE"/>
<gene>
    <name evidence="14" type="ORF">G6F51_004621</name>
</gene>
<dbReference type="GO" id="GO:0046872">
    <property type="term" value="F:metal ion binding"/>
    <property type="evidence" value="ECO:0007669"/>
    <property type="project" value="UniProtKB-KW"/>
</dbReference>
<dbReference type="Gene3D" id="1.20.1110.10">
    <property type="entry name" value="Calcium-transporting ATPase, transmembrane domain"/>
    <property type="match status" value="1"/>
</dbReference>
<keyword evidence="5" id="KW-0547">Nucleotide-binding</keyword>
<evidence type="ECO:0000256" key="4">
    <source>
        <dbReference type="ARBA" id="ARBA00022723"/>
    </source>
</evidence>
<comment type="caution">
    <text evidence="14">The sequence shown here is derived from an EMBL/GenBank/DDBJ whole genome shotgun (WGS) entry which is preliminary data.</text>
</comment>
<feature type="transmembrane region" description="Helical" evidence="11">
    <location>
        <begin position="447"/>
        <end position="464"/>
    </location>
</feature>
<feature type="transmembrane region" description="Helical" evidence="11">
    <location>
        <begin position="1201"/>
        <end position="1223"/>
    </location>
</feature>
<evidence type="ECO:0000259" key="13">
    <source>
        <dbReference type="Pfam" id="PF00690"/>
    </source>
</evidence>
<dbReference type="Proteomes" id="UP000717996">
    <property type="component" value="Unassembled WGS sequence"/>
</dbReference>
<dbReference type="GO" id="GO:0016020">
    <property type="term" value="C:membrane"/>
    <property type="evidence" value="ECO:0007669"/>
    <property type="project" value="UniProtKB-SubCell"/>
</dbReference>
<dbReference type="InterPro" id="IPR023298">
    <property type="entry name" value="ATPase_P-typ_TM_dom_sf"/>
</dbReference>
<keyword evidence="3 11" id="KW-0812">Transmembrane</keyword>
<dbReference type="Pfam" id="PF00690">
    <property type="entry name" value="Cation_ATPase_N"/>
    <property type="match status" value="1"/>
</dbReference>
<keyword evidence="7" id="KW-0460">Magnesium</keyword>
<feature type="transmembrane region" description="Helical" evidence="11">
    <location>
        <begin position="663"/>
        <end position="686"/>
    </location>
</feature>
<keyword evidence="4" id="KW-0479">Metal-binding</keyword>
<evidence type="ECO:0000256" key="10">
    <source>
        <dbReference type="ARBA" id="ARBA00023136"/>
    </source>
</evidence>
<dbReference type="EMBL" id="JAANIT010000524">
    <property type="protein sequence ID" value="KAG1546863.1"/>
    <property type="molecule type" value="Genomic_DNA"/>
</dbReference>
<dbReference type="SUPFAM" id="SSF81665">
    <property type="entry name" value="Calcium ATPase, transmembrane domain M"/>
    <property type="match status" value="1"/>
</dbReference>
<evidence type="ECO:0000256" key="6">
    <source>
        <dbReference type="ARBA" id="ARBA00022840"/>
    </source>
</evidence>
<sequence>MKSRIQATPAWNTVNGWNVDGSQCPLPTYNAYPCPVLCVQDINLCPESIRPSCPAGQTYCVDAVCRESCPSNLESKCSCPGVPALKSGPIYQCLDSNRVNIENFDSNNKEAQVNEACANHIGLSNVSSWSSNTESIMWGTCPTADYGELTFTEPVFIALWVFYGSCVFFLVSWTLYKRFREKIIKTRYHKVLEYKRDEYLDVNEKLGSENKSLTTDTRSTESSGYNEQQDTIIKAYKRDFFGLLVLVAYTLQTIGMIAYMILITFDYYQDYYFFRGDALVQSSTFMGMWYVFFIWFACLTVFKSRLPNFFRIQCPYDEGQYVQVERKEASIIFLEDEDPVVRSVRYLERLSKEAFGLDVIVATAPLQTTANGTKYFIYQCTRYVYNPRSQLFKPHQYELGETNAELAKLDQGLSSRIASEREELVGPNFIEVYVPNVPMAILREFSSFFYIYQFTALWLFYYFAYWQVGIADTAVIIISALVKVFVRLKSELRIKKMAEFTDVIKILRDNQWVEASTSTLVPGDVFEVAEGKTAPCDAVVLSGNIVADESSLTGEPLPIRKFPLRKDDPTRYDKMGAAKISTIYAGTTISQAQRTESERPVSALVINTGTSTDKGELVKKILFPTRVSFIFDEQIKVVFLILLCCGLICLGLAIWLYTKGTSAWFYAMFAICQLVSPLLPAALVVGQSVAASRLRKKQIFCVDLPRILMAGKVQLFCFDKTGTLTKEGLEFYGAKPIIDVNDVVKQRSENKDPAFDKHIAKVEEIPRLMQIGLASCHAVTTLNGQFIGNPVDIEMFRSSKWKLSDEPEKESYIDTLIPPMLTPGEVGAPVHVLKRFEFVHARMSMSVAVLDSHTNKIHIFVKGAYEKIKDLSNTESIPADYHTATADLARQGCYVLALAHREIDIEQIGGIQEFQNWNRDQMEEDINFVGLVIFKNLLKEDTTESIAELKRGATRTVMITGDTALTGVYVARQCGMVEYGARVLLGDFDKAKNRIVWSDVNEPELFPDINVDEALLNEDHTPVELAVTGKAFDWLCSQNLMRKYLLNTRVFARMTPTGKVDCIQLHMERGITAMTGDGGNDCGALRAAHVGIAMSDAEASIVSPFSTSIRSVRSCVELIRQGRGALATSITNYKYLVMYGQVMMMLKIFTFYFSITMSQNVWISIDVFITVLLTWAVSQSYPSKHLESQRPTAQLLGPQTLASGLGVVAINWLFLIGAFVMLFKQSWFRCHEFDSSAVDISKWWLLADNYEAEVLALVCLFQFVNNAAVFNFGYKFRQSFYRNYVLVFLWLLYFAIVSYWLLADPNRFGCLFRFNCGTKSVLEQIGYSVPPVYIEPYNTPLGHNVMPSDFRWKLWGLCLGNCLATLAYEKIVVIGPVHSYLAKKYPMKRLQVKK</sequence>
<dbReference type="OrthoDB" id="48943at2759"/>
<keyword evidence="10 11" id="KW-0472">Membrane</keyword>
<evidence type="ECO:0000256" key="11">
    <source>
        <dbReference type="SAM" id="Phobius"/>
    </source>
</evidence>
<name>A0A9P6YF26_RHIOR</name>
<evidence type="ECO:0000256" key="1">
    <source>
        <dbReference type="ARBA" id="ARBA00004141"/>
    </source>
</evidence>
<keyword evidence="6" id="KW-0067">ATP-binding</keyword>
<dbReference type="GO" id="GO:0016887">
    <property type="term" value="F:ATP hydrolysis activity"/>
    <property type="evidence" value="ECO:0007669"/>
    <property type="project" value="InterPro"/>
</dbReference>
<dbReference type="InterPro" id="IPR006544">
    <property type="entry name" value="P-type_TPase_V"/>
</dbReference>
<dbReference type="Pfam" id="PF13246">
    <property type="entry name" value="Cation_ATPase"/>
    <property type="match status" value="1"/>
</dbReference>
<dbReference type="SUPFAM" id="SSF81660">
    <property type="entry name" value="Metal cation-transporting ATPase, ATP-binding domain N"/>
    <property type="match status" value="1"/>
</dbReference>
<dbReference type="InterPro" id="IPR018303">
    <property type="entry name" value="ATPase_P-typ_P_site"/>
</dbReference>
<feature type="transmembrane region" description="Helical" evidence="11">
    <location>
        <begin position="1254"/>
        <end position="1272"/>
    </location>
</feature>
<feature type="transmembrane region" description="Helical" evidence="11">
    <location>
        <begin position="155"/>
        <end position="176"/>
    </location>
</feature>
<dbReference type="SFLD" id="SFLDG00002">
    <property type="entry name" value="C1.7:_P-type_atpase_like"/>
    <property type="match status" value="1"/>
</dbReference>
<dbReference type="GO" id="GO:0140358">
    <property type="term" value="F:P-type transmembrane transporter activity"/>
    <property type="evidence" value="ECO:0007669"/>
    <property type="project" value="InterPro"/>
</dbReference>
<feature type="transmembrane region" description="Helical" evidence="11">
    <location>
        <begin position="285"/>
        <end position="302"/>
    </location>
</feature>
<dbReference type="InterPro" id="IPR044492">
    <property type="entry name" value="P_typ_ATPase_HD_dom"/>
</dbReference>
<feature type="transmembrane region" description="Helical" evidence="11">
    <location>
        <begin position="637"/>
        <end position="657"/>
    </location>
</feature>
<evidence type="ECO:0000256" key="2">
    <source>
        <dbReference type="ARBA" id="ARBA00006000"/>
    </source>
</evidence>
<dbReference type="PROSITE" id="PS00154">
    <property type="entry name" value="ATPASE_E1_E2"/>
    <property type="match status" value="1"/>
</dbReference>
<evidence type="ECO:0000313" key="15">
    <source>
        <dbReference type="Proteomes" id="UP000717996"/>
    </source>
</evidence>
<evidence type="ECO:0000256" key="7">
    <source>
        <dbReference type="ARBA" id="ARBA00022842"/>
    </source>
</evidence>
<dbReference type="Gene3D" id="3.40.50.1000">
    <property type="entry name" value="HAD superfamily/HAD-like"/>
    <property type="match status" value="2"/>
</dbReference>
<dbReference type="PRINTS" id="PR00119">
    <property type="entry name" value="CATATPASE"/>
</dbReference>
<feature type="transmembrane region" description="Helical" evidence="11">
    <location>
        <begin position="1284"/>
        <end position="1302"/>
    </location>
</feature>
<dbReference type="InterPro" id="IPR023214">
    <property type="entry name" value="HAD_sf"/>
</dbReference>
<dbReference type="PANTHER" id="PTHR45630">
    <property type="entry name" value="CATION-TRANSPORTING ATPASE-RELATED"/>
    <property type="match status" value="1"/>
</dbReference>
<feature type="transmembrane region" description="Helical" evidence="11">
    <location>
        <begin position="470"/>
        <end position="488"/>
    </location>
</feature>
<dbReference type="InterPro" id="IPR008250">
    <property type="entry name" value="ATPase_P-typ_transduc_dom_A_sf"/>
</dbReference>
<dbReference type="GO" id="GO:0005524">
    <property type="term" value="F:ATP binding"/>
    <property type="evidence" value="ECO:0007669"/>
    <property type="project" value="UniProtKB-KW"/>
</dbReference>
<feature type="transmembrane region" description="Helical" evidence="11">
    <location>
        <begin position="240"/>
        <end position="265"/>
    </location>
</feature>
<evidence type="ECO:0000259" key="12">
    <source>
        <dbReference type="Pfam" id="PF00122"/>
    </source>
</evidence>
<evidence type="ECO:0000256" key="8">
    <source>
        <dbReference type="ARBA" id="ARBA00022967"/>
    </source>
</evidence>
<reference evidence="14" key="1">
    <citation type="journal article" date="2020" name="Microb. Genom.">
        <title>Genetic diversity of clinical and environmental Mucorales isolates obtained from an investigation of mucormycosis cases among solid organ transplant recipients.</title>
        <authorList>
            <person name="Nguyen M.H."/>
            <person name="Kaul D."/>
            <person name="Muto C."/>
            <person name="Cheng S.J."/>
            <person name="Richter R.A."/>
            <person name="Bruno V.M."/>
            <person name="Liu G."/>
            <person name="Beyhan S."/>
            <person name="Sundermann A.J."/>
            <person name="Mounaud S."/>
            <person name="Pasculle A.W."/>
            <person name="Nierman W.C."/>
            <person name="Driscoll E."/>
            <person name="Cumbie R."/>
            <person name="Clancy C.J."/>
            <person name="Dupont C.L."/>
        </authorList>
    </citation>
    <scope>NUCLEOTIDE SEQUENCE</scope>
    <source>
        <strain evidence="14">GL16</strain>
    </source>
</reference>
<dbReference type="GO" id="GO:0019829">
    <property type="term" value="F:ATPase-coupled monoatomic cation transmembrane transporter activity"/>
    <property type="evidence" value="ECO:0007669"/>
    <property type="project" value="TreeGrafter"/>
</dbReference>
<dbReference type="SFLD" id="SFLDS00003">
    <property type="entry name" value="Haloacid_Dehalogenase"/>
    <property type="match status" value="1"/>
</dbReference>
<dbReference type="InterPro" id="IPR023299">
    <property type="entry name" value="ATPase_P-typ_cyto_dom_N"/>
</dbReference>
<dbReference type="Gene3D" id="2.70.150.10">
    <property type="entry name" value="Calcium-transporting ATPase, cytoplasmic transduction domain A"/>
    <property type="match status" value="1"/>
</dbReference>
<dbReference type="InterPro" id="IPR004014">
    <property type="entry name" value="ATPase_P-typ_cation-transptr_N"/>
</dbReference>
<protein>
    <recommendedName>
        <fullName evidence="16">Cation-transporting P-type ATPase N-terminal domain-containing protein</fullName>
    </recommendedName>
</protein>
<dbReference type="InterPro" id="IPR036412">
    <property type="entry name" value="HAD-like_sf"/>
</dbReference>
<feature type="transmembrane region" description="Helical" evidence="11">
    <location>
        <begin position="1161"/>
        <end position="1181"/>
    </location>
</feature>
<proteinExistence type="inferred from homology"/>
<dbReference type="SUPFAM" id="SSF56784">
    <property type="entry name" value="HAD-like"/>
    <property type="match status" value="1"/>
</dbReference>
<feature type="domain" description="Cation-transporting P-type ATPase N-terminal" evidence="13">
    <location>
        <begin position="395"/>
        <end position="455"/>
    </location>
</feature>
<keyword evidence="8" id="KW-1278">Translocase</keyword>
<accession>A0A9P6YF26</accession>
<evidence type="ECO:0000256" key="9">
    <source>
        <dbReference type="ARBA" id="ARBA00022989"/>
    </source>
</evidence>
<dbReference type="SUPFAM" id="SSF81653">
    <property type="entry name" value="Calcium ATPase, transduction domain A"/>
    <property type="match status" value="1"/>
</dbReference>
<dbReference type="InterPro" id="IPR059000">
    <property type="entry name" value="ATPase_P-type_domA"/>
</dbReference>
<evidence type="ECO:0000313" key="14">
    <source>
        <dbReference type="EMBL" id="KAG1546863.1"/>
    </source>
</evidence>
<dbReference type="NCBIfam" id="TIGR01494">
    <property type="entry name" value="ATPase_P-type"/>
    <property type="match status" value="1"/>
</dbReference>
<comment type="subcellular location">
    <subcellularLocation>
        <location evidence="1">Membrane</location>
        <topology evidence="1">Multi-pass membrane protein</topology>
    </subcellularLocation>
</comment>
<organism evidence="14 15">
    <name type="scientific">Rhizopus oryzae</name>
    <name type="common">Mucormycosis agent</name>
    <name type="synonym">Rhizopus arrhizus var. delemar</name>
    <dbReference type="NCBI Taxonomy" id="64495"/>
    <lineage>
        <taxon>Eukaryota</taxon>
        <taxon>Fungi</taxon>
        <taxon>Fungi incertae sedis</taxon>
        <taxon>Mucoromycota</taxon>
        <taxon>Mucoromycotina</taxon>
        <taxon>Mucoromycetes</taxon>
        <taxon>Mucorales</taxon>
        <taxon>Mucorineae</taxon>
        <taxon>Rhizopodaceae</taxon>
        <taxon>Rhizopus</taxon>
    </lineage>
</organism>
<dbReference type="Gene3D" id="3.40.1110.10">
    <property type="entry name" value="Calcium-transporting ATPase, cytoplasmic domain N"/>
    <property type="match status" value="1"/>
</dbReference>
<dbReference type="PANTHER" id="PTHR45630:SF11">
    <property type="entry name" value="CATION-TRANSPORTING P-TYPE ATPASE N-TERMINAL DOMAIN-CONTAINING PROTEIN"/>
    <property type="match status" value="1"/>
</dbReference>
<dbReference type="SFLD" id="SFLDF00027">
    <property type="entry name" value="p-type_atpase"/>
    <property type="match status" value="1"/>
</dbReference>